<evidence type="ECO:0000313" key="2">
    <source>
        <dbReference type="Proteomes" id="UP000027600"/>
    </source>
</evidence>
<dbReference type="EMBL" id="HF545616">
    <property type="protein sequence ID" value="CCO05644.1"/>
    <property type="molecule type" value="Genomic_DNA"/>
</dbReference>
<protein>
    <submittedName>
        <fullName evidence="1">Uncharacterized protein</fullName>
    </submittedName>
</protein>
<keyword evidence="2" id="KW-1185">Reference proteome</keyword>
<evidence type="ECO:0000313" key="1">
    <source>
        <dbReference type="EMBL" id="CCO05644.1"/>
    </source>
</evidence>
<name>A0ABP1WP09_9FIRM</name>
<gene>
    <name evidence="1" type="ORF">RBI_I01946</name>
</gene>
<dbReference type="Proteomes" id="UP000027600">
    <property type="component" value="Chromosome I"/>
</dbReference>
<organism evidence="1 2">
    <name type="scientific">Ruminococcus bicirculans</name>
    <name type="common">ex Wegman et al. 2014</name>
    <dbReference type="NCBI Taxonomy" id="1160721"/>
    <lineage>
        <taxon>Bacteria</taxon>
        <taxon>Bacillati</taxon>
        <taxon>Bacillota</taxon>
        <taxon>Clostridia</taxon>
        <taxon>Eubacteriales</taxon>
        <taxon>Oscillospiraceae</taxon>
        <taxon>Ruminococcus</taxon>
    </lineage>
</organism>
<reference evidence="1 2" key="1">
    <citation type="journal article" date="2014" name="Int. J. Syst. Evol. Microbiol.">
        <title>Complete genome of a new Firmicutes species belonging to the dominant human colonic microbiota ('Ruminococcus bicirculans') reveals two chromosomes and a selective capacity to utilize plant glucans.</title>
        <authorList>
            <consortium name="NISC Comparative Sequencing Program"/>
            <person name="Wegmann U."/>
            <person name="Louis P."/>
            <person name="Goesmann A."/>
            <person name="Henrissat B."/>
            <person name="Duncan S.H."/>
            <person name="Flint H.J."/>
        </authorList>
    </citation>
    <scope>NUCLEOTIDE SEQUENCE [LARGE SCALE GENOMIC DNA]</scope>
    <source>
        <strain evidence="1 2">80/3</strain>
    </source>
</reference>
<proteinExistence type="predicted"/>
<sequence>MMLCALFSESESLVGFGIFYENGREHTAECKRVSTESF</sequence>
<accession>A0ABP1WP09</accession>